<accession>A0AAD0JTR0</accession>
<evidence type="ECO:0000256" key="2">
    <source>
        <dbReference type="SAM" id="Phobius"/>
    </source>
</evidence>
<feature type="region of interest" description="Disordered" evidence="1">
    <location>
        <begin position="350"/>
        <end position="370"/>
    </location>
</feature>
<feature type="transmembrane region" description="Helical" evidence="2">
    <location>
        <begin position="418"/>
        <end position="445"/>
    </location>
</feature>
<feature type="compositionally biased region" description="Basic residues" evidence="1">
    <location>
        <begin position="513"/>
        <end position="523"/>
    </location>
</feature>
<feature type="region of interest" description="Disordered" evidence="1">
    <location>
        <begin position="506"/>
        <end position="553"/>
    </location>
</feature>
<feature type="domain" description="LssY-like C-terminal" evidence="3">
    <location>
        <begin position="127"/>
        <end position="316"/>
    </location>
</feature>
<name>A0AAD0JTR0_9ACTN</name>
<evidence type="ECO:0000256" key="1">
    <source>
        <dbReference type="SAM" id="MobiDB-lite"/>
    </source>
</evidence>
<keyword evidence="5" id="KW-1185">Reference proteome</keyword>
<keyword evidence="2" id="KW-0472">Membrane</keyword>
<feature type="transmembrane region" description="Helical" evidence="2">
    <location>
        <begin position="96"/>
        <end position="116"/>
    </location>
</feature>
<protein>
    <recommendedName>
        <fullName evidence="3">LssY-like C-terminal domain-containing protein</fullName>
    </recommendedName>
</protein>
<proteinExistence type="predicted"/>
<keyword evidence="2" id="KW-1133">Transmembrane helix</keyword>
<sequence length="553" mass="59565">MGRGHGDILAVIVVHTARTADYRLAMPTSERAVQTPGAEPAGPAAPPVYARLPSKVRDDDVRPPLPGQVVDTVFFTLATLAAGFLGWRLLDDVWRHTWWHLFLLIPFWALVAYLVLPRLQTLITSVYVPGYFIARTRTSDGLLGDPVNLAVDGTARQIHEAMTACGWVLADDITVRSSWGIIMSSVLRRSYPSAPVSPLRLFGRRQCLAYQQEVEGNAAQRHHVRFWRCPDGWLLPGGHRVQWLGAGTYDRAVGLSLFTLQVTHKIDADIDVERDYIVDSIRYHVPGAGVRVLENFSAGYHSRNGGGDAIRTDGDLPVVDLRAVPVPEAAAAALPTGVVRAARGYDDPQAEGGLAAGDADRPVDDVAPDPGHLPRPAALTAGCALVAASVLALLVMALRDIIGDQGMEEFAGLDESEVVPAILVLAVFIGGVYGAMGVLALLTYLGYARPRVWLLTLTVVSIVSTESGRVTTDAELGTVLGGYLVLAVNVLILLLLTSQATRTWSRRTAQERRRARRARRRGLPRAGSGSERSESGPATESATVGDKTVGDRT</sequence>
<gene>
    <name evidence="4" type="ORF">A6048_03665</name>
</gene>
<reference evidence="4 5" key="1">
    <citation type="submission" date="2016-04" db="EMBL/GenBank/DDBJ databases">
        <title>Complete genome sequence of the haloalkaliphilic hydrocarbon-degrading bacterium Dietzia psychralcaliphila ILA-1T, isolated from a drain of a fish product-processing plant.</title>
        <authorList>
            <person name="Zhao J."/>
            <person name="Hu B."/>
            <person name="Geng S."/>
            <person name="Nie Y."/>
            <person name="Tang Y."/>
        </authorList>
    </citation>
    <scope>NUCLEOTIDE SEQUENCE [LARGE SCALE GENOMIC DNA]</scope>
    <source>
        <strain evidence="4 5">ILA-1</strain>
    </source>
</reference>
<dbReference type="AlphaFoldDB" id="A0AAD0JTR0"/>
<feature type="transmembrane region" description="Helical" evidence="2">
    <location>
        <begin position="476"/>
        <end position="497"/>
    </location>
</feature>
<evidence type="ECO:0000313" key="4">
    <source>
        <dbReference type="EMBL" id="AWH97179.1"/>
    </source>
</evidence>
<evidence type="ECO:0000313" key="5">
    <source>
        <dbReference type="Proteomes" id="UP000244903"/>
    </source>
</evidence>
<evidence type="ECO:0000259" key="3">
    <source>
        <dbReference type="Pfam" id="PF14067"/>
    </source>
</evidence>
<dbReference type="Proteomes" id="UP000244903">
    <property type="component" value="Chromosome"/>
</dbReference>
<feature type="compositionally biased region" description="Low complexity" evidence="1">
    <location>
        <begin position="524"/>
        <end position="538"/>
    </location>
</feature>
<organism evidence="4 5">
    <name type="scientific">Dietzia psychralcaliphila</name>
    <dbReference type="NCBI Taxonomy" id="139021"/>
    <lineage>
        <taxon>Bacteria</taxon>
        <taxon>Bacillati</taxon>
        <taxon>Actinomycetota</taxon>
        <taxon>Actinomycetes</taxon>
        <taxon>Mycobacteriales</taxon>
        <taxon>Dietziaceae</taxon>
        <taxon>Dietzia</taxon>
    </lineage>
</organism>
<dbReference type="InterPro" id="IPR025902">
    <property type="entry name" value="LssY-like-C_dom"/>
</dbReference>
<dbReference type="KEGG" id="dpc:A6048_03665"/>
<keyword evidence="2" id="KW-0812">Transmembrane</keyword>
<feature type="transmembrane region" description="Helical" evidence="2">
    <location>
        <begin position="377"/>
        <end position="398"/>
    </location>
</feature>
<feature type="transmembrane region" description="Helical" evidence="2">
    <location>
        <begin position="72"/>
        <end position="90"/>
    </location>
</feature>
<dbReference type="Pfam" id="PF14067">
    <property type="entry name" value="LssY_C"/>
    <property type="match status" value="1"/>
</dbReference>
<dbReference type="EMBL" id="CP015453">
    <property type="protein sequence ID" value="AWH97179.1"/>
    <property type="molecule type" value="Genomic_DNA"/>
</dbReference>